<accession>A0A084TMN3</accession>
<dbReference type="AlphaFoldDB" id="A0A084TMN3"/>
<reference evidence="6" key="2">
    <citation type="submission" date="2014-07" db="EMBL/GenBank/DDBJ databases">
        <title>Genome sequence of Mangrovimonas yunxiaonensis.</title>
        <authorList>
            <person name="Li Y."/>
            <person name="Zheng T."/>
        </authorList>
    </citation>
    <scope>NUCLEOTIDE SEQUENCE [LARGE SCALE GENOMIC DNA]</scope>
    <source>
        <strain evidence="6">LY01</strain>
    </source>
</reference>
<dbReference type="eggNOG" id="COG2972">
    <property type="taxonomic scope" value="Bacteria"/>
</dbReference>
<evidence type="ECO:0000256" key="3">
    <source>
        <dbReference type="SAM" id="SignalP"/>
    </source>
</evidence>
<keyword evidence="5" id="KW-0808">Transferase</keyword>
<dbReference type="PANTHER" id="PTHR34220:SF7">
    <property type="entry name" value="SENSOR HISTIDINE KINASE YPDA"/>
    <property type="match status" value="1"/>
</dbReference>
<feature type="transmembrane region" description="Helical" evidence="2">
    <location>
        <begin position="412"/>
        <end position="431"/>
    </location>
</feature>
<dbReference type="PANTHER" id="PTHR34220">
    <property type="entry name" value="SENSOR HISTIDINE KINASE YPDA"/>
    <property type="match status" value="1"/>
</dbReference>
<comment type="caution">
    <text evidence="5">The sequence shown here is derived from an EMBL/GenBank/DDBJ whole genome shotgun (WGS) entry which is preliminary data.</text>
</comment>
<dbReference type="GO" id="GO:0000155">
    <property type="term" value="F:phosphorelay sensor kinase activity"/>
    <property type="evidence" value="ECO:0007669"/>
    <property type="project" value="InterPro"/>
</dbReference>
<dbReference type="Gene3D" id="1.25.40.10">
    <property type="entry name" value="Tetratricopeptide repeat domain"/>
    <property type="match status" value="2"/>
</dbReference>
<reference evidence="5 6" key="1">
    <citation type="journal article" date="2014" name="Genome Announc.">
        <title>Draft Genome Sequence of the Algicidal Bacterium Mangrovimonas yunxiaonensis Strain LY01.</title>
        <authorList>
            <person name="Li Y."/>
            <person name="Zhu H."/>
            <person name="Li C."/>
            <person name="Zhang H."/>
            <person name="Chen Z."/>
            <person name="Zheng W."/>
            <person name="Xu H."/>
            <person name="Zheng T."/>
        </authorList>
    </citation>
    <scope>NUCLEOTIDE SEQUENCE [LARGE SCALE GENOMIC DNA]</scope>
    <source>
        <strain evidence="5 6">LY01</strain>
    </source>
</reference>
<protein>
    <submittedName>
        <fullName evidence="5">Histidine kinase</fullName>
    </submittedName>
</protein>
<keyword evidence="5" id="KW-0418">Kinase</keyword>
<dbReference type="InterPro" id="IPR050640">
    <property type="entry name" value="Bact_2-comp_sensor_kinase"/>
</dbReference>
<proteinExistence type="predicted"/>
<dbReference type="InterPro" id="IPR019734">
    <property type="entry name" value="TPR_rpt"/>
</dbReference>
<organism evidence="5 6">
    <name type="scientific">Mangrovimonas yunxiaonensis</name>
    <dbReference type="NCBI Taxonomy" id="1197477"/>
    <lineage>
        <taxon>Bacteria</taxon>
        <taxon>Pseudomonadati</taxon>
        <taxon>Bacteroidota</taxon>
        <taxon>Flavobacteriia</taxon>
        <taxon>Flavobacteriales</taxon>
        <taxon>Flavobacteriaceae</taxon>
        <taxon>Mangrovimonas</taxon>
    </lineage>
</organism>
<dbReference type="GO" id="GO:0016020">
    <property type="term" value="C:membrane"/>
    <property type="evidence" value="ECO:0007669"/>
    <property type="project" value="InterPro"/>
</dbReference>
<evidence type="ECO:0000256" key="2">
    <source>
        <dbReference type="SAM" id="Phobius"/>
    </source>
</evidence>
<dbReference type="SUPFAM" id="SSF55874">
    <property type="entry name" value="ATPase domain of HSP90 chaperone/DNA topoisomerase II/histidine kinase"/>
    <property type="match status" value="1"/>
</dbReference>
<feature type="chain" id="PRO_5001782895" evidence="3">
    <location>
        <begin position="31"/>
        <end position="660"/>
    </location>
</feature>
<keyword evidence="2" id="KW-0812">Transmembrane</keyword>
<keyword evidence="6" id="KW-1185">Reference proteome</keyword>
<sequence length="660" mass="75083">MKQDLIKNSSTTKHLALLVALFFAVFNIQAQNDSIDKAFQQKTAVLIAKKSPYYQFLDSVLRHQDKNDSVKMAYLLKKTTENKYLEGESFAYNMLGIIDRNLSKYNRSTERHLKAVALAKQANNIELEVFGLNMLGVTCRRQDLIRQALDYHKKALDLAENAKTPSKTLKQSIAVSQNSMGNIYLALKQYDFAIEQFKKSLKIEIALNNNLGLAINHHNIGYAQEAKGQIDLALENYKTSLKHNNIINSEIGRIICYNSIAKIDIKKGQYKKALSLVTAALEKAKVEKDQFYLATSHLNLGLTLLKMGQLDSAESNLYEALNISKAYHLKSSKSTAYNYLSEVYELKKDYQTALKYKKLYQDLEASITNERNIQYVNGLIITYETEKKNNQIQALANENEIVKLKLKQHKNFQLLGSLGGLLLIIILVILYRQHKLKNEKKIITLEQEMLRNQMNPHFIFNSLNSIKLYIINNEKENAVYYLNKFSKLIRKILVASTEKDISLEEELETMGLYMNIENIRLSNQIEYAVFVDKHINTSAIKVPSLILQPFLENALWHGLSSKKGDKKITLNITKHSPEHITITITDNGIGRAASQKIKSQKKLKRKSVGIAITKARLSNFSKAYTSDYKIDIEDLFENGTPSGTRVVVNIPIRATALKSA</sequence>
<dbReference type="InterPro" id="IPR036890">
    <property type="entry name" value="HATPase_C_sf"/>
</dbReference>
<dbReference type="OrthoDB" id="6190788at2"/>
<evidence type="ECO:0000256" key="1">
    <source>
        <dbReference type="PROSITE-ProRule" id="PRU00339"/>
    </source>
</evidence>
<dbReference type="RefSeq" id="WP_036119257.1">
    <property type="nucleotide sequence ID" value="NZ_BMET01000005.1"/>
</dbReference>
<feature type="repeat" description="TPR" evidence="1">
    <location>
        <begin position="174"/>
        <end position="207"/>
    </location>
</feature>
<evidence type="ECO:0000313" key="5">
    <source>
        <dbReference type="EMBL" id="KFB01969.1"/>
    </source>
</evidence>
<feature type="domain" description="Signal transduction histidine kinase internal region" evidence="4">
    <location>
        <begin position="446"/>
        <end position="524"/>
    </location>
</feature>
<keyword evidence="1" id="KW-0802">TPR repeat</keyword>
<dbReference type="SMART" id="SM00028">
    <property type="entry name" value="TPR"/>
    <property type="match status" value="6"/>
</dbReference>
<dbReference type="InterPro" id="IPR011990">
    <property type="entry name" value="TPR-like_helical_dom_sf"/>
</dbReference>
<dbReference type="eggNOG" id="COG0457">
    <property type="taxonomic scope" value="Bacteria"/>
</dbReference>
<keyword evidence="2" id="KW-1133">Transmembrane helix</keyword>
<dbReference type="Pfam" id="PF13424">
    <property type="entry name" value="TPR_12"/>
    <property type="match status" value="2"/>
</dbReference>
<feature type="signal peptide" evidence="3">
    <location>
        <begin position="1"/>
        <end position="30"/>
    </location>
</feature>
<gene>
    <name evidence="5" type="ORF">IA57_03645</name>
</gene>
<name>A0A084TMN3_9FLAO</name>
<dbReference type="STRING" id="1197477.IA57_03645"/>
<dbReference type="Pfam" id="PF06580">
    <property type="entry name" value="His_kinase"/>
    <property type="match status" value="1"/>
</dbReference>
<evidence type="ECO:0000313" key="6">
    <source>
        <dbReference type="Proteomes" id="UP000028521"/>
    </source>
</evidence>
<dbReference type="SUPFAM" id="SSF48452">
    <property type="entry name" value="TPR-like"/>
    <property type="match status" value="2"/>
</dbReference>
<keyword evidence="3" id="KW-0732">Signal</keyword>
<dbReference type="Proteomes" id="UP000028521">
    <property type="component" value="Unassembled WGS sequence"/>
</dbReference>
<dbReference type="InterPro" id="IPR010559">
    <property type="entry name" value="Sig_transdc_His_kin_internal"/>
</dbReference>
<dbReference type="Gene3D" id="3.30.565.10">
    <property type="entry name" value="Histidine kinase-like ATPase, C-terminal domain"/>
    <property type="match status" value="1"/>
</dbReference>
<dbReference type="PROSITE" id="PS50005">
    <property type="entry name" value="TPR"/>
    <property type="match status" value="1"/>
</dbReference>
<dbReference type="EMBL" id="JPFK01000003">
    <property type="protein sequence ID" value="KFB01969.1"/>
    <property type="molecule type" value="Genomic_DNA"/>
</dbReference>
<evidence type="ECO:0000259" key="4">
    <source>
        <dbReference type="Pfam" id="PF06580"/>
    </source>
</evidence>
<keyword evidence="2" id="KW-0472">Membrane</keyword>